<organism evidence="5 6">
    <name type="scientific">Pseudodonghicola xiamenensis</name>
    <dbReference type="NCBI Taxonomy" id="337702"/>
    <lineage>
        <taxon>Bacteria</taxon>
        <taxon>Pseudomonadati</taxon>
        <taxon>Pseudomonadota</taxon>
        <taxon>Alphaproteobacteria</taxon>
        <taxon>Rhodobacterales</taxon>
        <taxon>Paracoccaceae</taxon>
        <taxon>Pseudodonghicola</taxon>
    </lineage>
</organism>
<dbReference type="InterPro" id="IPR018060">
    <property type="entry name" value="HTH_AraC"/>
</dbReference>
<comment type="caution">
    <text evidence="5">The sequence shown here is derived from an EMBL/GenBank/DDBJ whole genome shotgun (WGS) entry which is preliminary data.</text>
</comment>
<feature type="domain" description="HTH araC/xylS-type" evidence="4">
    <location>
        <begin position="223"/>
        <end position="321"/>
    </location>
</feature>
<dbReference type="PANTHER" id="PTHR43130">
    <property type="entry name" value="ARAC-FAMILY TRANSCRIPTIONAL REGULATOR"/>
    <property type="match status" value="1"/>
</dbReference>
<gene>
    <name evidence="5" type="ORF">GCM10010961_32160</name>
</gene>
<dbReference type="CDD" id="cd03136">
    <property type="entry name" value="GATase1_AraC_ArgR_like"/>
    <property type="match status" value="1"/>
</dbReference>
<name>A0A8J3MDM4_9RHOB</name>
<dbReference type="SMART" id="SM00342">
    <property type="entry name" value="HTH_ARAC"/>
    <property type="match status" value="1"/>
</dbReference>
<dbReference type="Gene3D" id="3.40.50.880">
    <property type="match status" value="1"/>
</dbReference>
<dbReference type="Gene3D" id="1.10.10.60">
    <property type="entry name" value="Homeodomain-like"/>
    <property type="match status" value="1"/>
</dbReference>
<evidence type="ECO:0000313" key="6">
    <source>
        <dbReference type="Proteomes" id="UP000611500"/>
    </source>
</evidence>
<dbReference type="GO" id="GO:0043565">
    <property type="term" value="F:sequence-specific DNA binding"/>
    <property type="evidence" value="ECO:0007669"/>
    <property type="project" value="InterPro"/>
</dbReference>
<keyword evidence="1" id="KW-0805">Transcription regulation</keyword>
<dbReference type="InterPro" id="IPR009057">
    <property type="entry name" value="Homeodomain-like_sf"/>
</dbReference>
<dbReference type="InterPro" id="IPR002818">
    <property type="entry name" value="DJ-1/PfpI"/>
</dbReference>
<dbReference type="PANTHER" id="PTHR43130:SF3">
    <property type="entry name" value="HTH-TYPE TRANSCRIPTIONAL REGULATOR RV1931C"/>
    <property type="match status" value="1"/>
</dbReference>
<keyword evidence="6" id="KW-1185">Reference proteome</keyword>
<dbReference type="PROSITE" id="PS00041">
    <property type="entry name" value="HTH_ARAC_FAMILY_1"/>
    <property type="match status" value="1"/>
</dbReference>
<reference evidence="5" key="2">
    <citation type="submission" date="2020-09" db="EMBL/GenBank/DDBJ databases">
        <authorList>
            <person name="Sun Q."/>
            <person name="Zhou Y."/>
        </authorList>
    </citation>
    <scope>NUCLEOTIDE SEQUENCE</scope>
    <source>
        <strain evidence="5">CGMCC 1.7081</strain>
    </source>
</reference>
<evidence type="ECO:0000256" key="2">
    <source>
        <dbReference type="ARBA" id="ARBA00023125"/>
    </source>
</evidence>
<dbReference type="GO" id="GO:0003700">
    <property type="term" value="F:DNA-binding transcription factor activity"/>
    <property type="evidence" value="ECO:0007669"/>
    <property type="project" value="InterPro"/>
</dbReference>
<dbReference type="InterPro" id="IPR018062">
    <property type="entry name" value="HTH_AraC-typ_CS"/>
</dbReference>
<keyword evidence="3" id="KW-0804">Transcription</keyword>
<dbReference type="InterPro" id="IPR029062">
    <property type="entry name" value="Class_I_gatase-like"/>
</dbReference>
<dbReference type="EMBL" id="BNAP01000018">
    <property type="protein sequence ID" value="GHG97348.1"/>
    <property type="molecule type" value="Genomic_DNA"/>
</dbReference>
<dbReference type="PROSITE" id="PS01124">
    <property type="entry name" value="HTH_ARAC_FAMILY_2"/>
    <property type="match status" value="1"/>
</dbReference>
<proteinExistence type="predicted"/>
<protein>
    <submittedName>
        <fullName evidence="5">Transcriptional regulator</fullName>
    </submittedName>
</protein>
<dbReference type="Proteomes" id="UP000611500">
    <property type="component" value="Unassembled WGS sequence"/>
</dbReference>
<reference evidence="5" key="1">
    <citation type="journal article" date="2014" name="Int. J. Syst. Evol. Microbiol.">
        <title>Complete genome sequence of Corynebacterium casei LMG S-19264T (=DSM 44701T), isolated from a smear-ripened cheese.</title>
        <authorList>
            <consortium name="US DOE Joint Genome Institute (JGI-PGF)"/>
            <person name="Walter F."/>
            <person name="Albersmeier A."/>
            <person name="Kalinowski J."/>
            <person name="Ruckert C."/>
        </authorList>
    </citation>
    <scope>NUCLEOTIDE SEQUENCE</scope>
    <source>
        <strain evidence="5">CGMCC 1.7081</strain>
    </source>
</reference>
<evidence type="ECO:0000256" key="1">
    <source>
        <dbReference type="ARBA" id="ARBA00023015"/>
    </source>
</evidence>
<dbReference type="SUPFAM" id="SSF46689">
    <property type="entry name" value="Homeodomain-like"/>
    <property type="match status" value="2"/>
</dbReference>
<evidence type="ECO:0000313" key="5">
    <source>
        <dbReference type="EMBL" id="GHG97348.1"/>
    </source>
</evidence>
<dbReference type="InterPro" id="IPR052158">
    <property type="entry name" value="INH-QAR"/>
</dbReference>
<dbReference type="RefSeq" id="WP_028094543.1">
    <property type="nucleotide sequence ID" value="NZ_BNAP01000018.1"/>
</dbReference>
<dbReference type="SUPFAM" id="SSF52317">
    <property type="entry name" value="Class I glutamine amidotransferase-like"/>
    <property type="match status" value="1"/>
</dbReference>
<dbReference type="AlphaFoldDB" id="A0A8J3MDM4"/>
<sequence length="324" mass="35068">MKCAKNILVPDEVPLDTVILLPQETNTLSFAATVDPMRAANRLAGRPLFRWRFATPDGQPAGLTSGIAVQGEALARIDRCDLLLVIAGFGLERHDTPTLRAGLRRIAATGTTLAGVDGGPWLLAAAGLLDGYRATTHWEDLDRFATRFPEVQVLRDRFHVDRTRLTCGGALPAIDMMLHLIGRRHGAALAARVAGVFLHDTPSNPARAQSRSARDPRHSRLTARASLLMEQHIDQPLALPDLARRCGCSPRTLETQFRARLDTTPSAHGLSLRLAEAKRLVTDTDLPMMDIALATGFASAASFSRAFRAAHGQSARSLRQAGTS</sequence>
<evidence type="ECO:0000256" key="3">
    <source>
        <dbReference type="ARBA" id="ARBA00023163"/>
    </source>
</evidence>
<keyword evidence="2" id="KW-0238">DNA-binding</keyword>
<dbReference type="Pfam" id="PF01965">
    <property type="entry name" value="DJ-1_PfpI"/>
    <property type="match status" value="1"/>
</dbReference>
<evidence type="ECO:0000259" key="4">
    <source>
        <dbReference type="PROSITE" id="PS01124"/>
    </source>
</evidence>
<accession>A0A8J3MDM4</accession>
<dbReference type="Pfam" id="PF12833">
    <property type="entry name" value="HTH_18"/>
    <property type="match status" value="1"/>
</dbReference>